<proteinExistence type="predicted"/>
<feature type="non-terminal residue" evidence="1">
    <location>
        <position position="1"/>
    </location>
</feature>
<accession>A0ABS8S0I9</accession>
<evidence type="ECO:0000313" key="1">
    <source>
        <dbReference type="EMBL" id="MCD7451745.1"/>
    </source>
</evidence>
<name>A0ABS8S0I9_DATST</name>
<gene>
    <name evidence="1" type="ORF">HAX54_013393</name>
</gene>
<protein>
    <submittedName>
        <fullName evidence="1">Uncharacterized protein</fullName>
    </submittedName>
</protein>
<comment type="caution">
    <text evidence="1">The sequence shown here is derived from an EMBL/GenBank/DDBJ whole genome shotgun (WGS) entry which is preliminary data.</text>
</comment>
<dbReference type="EMBL" id="JACEIK010000181">
    <property type="protein sequence ID" value="MCD7451745.1"/>
    <property type="molecule type" value="Genomic_DNA"/>
</dbReference>
<sequence>DKIISQYKEVPVDTNVVYSKDESSCSAFLVTNNKDYNEEFLYYAYMIAQGRVSPLTPNFSSFSLEKTPALQCGRNFNLPFPLPCGRLQSKNGVGVVIVMSTSDFEPRNCQE</sequence>
<dbReference type="Proteomes" id="UP000823775">
    <property type="component" value="Unassembled WGS sequence"/>
</dbReference>
<organism evidence="1 2">
    <name type="scientific">Datura stramonium</name>
    <name type="common">Jimsonweed</name>
    <name type="synonym">Common thornapple</name>
    <dbReference type="NCBI Taxonomy" id="4076"/>
    <lineage>
        <taxon>Eukaryota</taxon>
        <taxon>Viridiplantae</taxon>
        <taxon>Streptophyta</taxon>
        <taxon>Embryophyta</taxon>
        <taxon>Tracheophyta</taxon>
        <taxon>Spermatophyta</taxon>
        <taxon>Magnoliopsida</taxon>
        <taxon>eudicotyledons</taxon>
        <taxon>Gunneridae</taxon>
        <taxon>Pentapetalae</taxon>
        <taxon>asterids</taxon>
        <taxon>lamiids</taxon>
        <taxon>Solanales</taxon>
        <taxon>Solanaceae</taxon>
        <taxon>Solanoideae</taxon>
        <taxon>Datureae</taxon>
        <taxon>Datura</taxon>
    </lineage>
</organism>
<evidence type="ECO:0000313" key="2">
    <source>
        <dbReference type="Proteomes" id="UP000823775"/>
    </source>
</evidence>
<keyword evidence="2" id="KW-1185">Reference proteome</keyword>
<reference evidence="1 2" key="1">
    <citation type="journal article" date="2021" name="BMC Genomics">
        <title>Datura genome reveals duplications of psychoactive alkaloid biosynthetic genes and high mutation rate following tissue culture.</title>
        <authorList>
            <person name="Rajewski A."/>
            <person name="Carter-House D."/>
            <person name="Stajich J."/>
            <person name="Litt A."/>
        </authorList>
    </citation>
    <scope>NUCLEOTIDE SEQUENCE [LARGE SCALE GENOMIC DNA]</scope>
    <source>
        <strain evidence="1">AR-01</strain>
    </source>
</reference>